<evidence type="ECO:0000313" key="2">
    <source>
        <dbReference type="Proteomes" id="UP000192380"/>
    </source>
</evidence>
<sequence length="202" mass="21815">MKFSVSEYLSALWGLMPTGKIWRRDASSTQTAVLTGIANAFYESGSEAYGLIAGSFPATATTMLSEWESTMALPDDCTIGETYSTSARQLAVSTKLATAGGQSVAHFTTAAKALGYDITITEYRPARAGLSRCGASINGNDWRWVWKVTAPDTTITWAHAGEAYANDPIDSWGNKLLECRLKDMSPSHTILLFTYETAESTA</sequence>
<organism evidence="1 2">
    <name type="scientific">Pantoea stewartii subsp. stewartii DC283</name>
    <dbReference type="NCBI Taxonomy" id="660596"/>
    <lineage>
        <taxon>Bacteria</taxon>
        <taxon>Pseudomonadati</taxon>
        <taxon>Pseudomonadota</taxon>
        <taxon>Gammaproteobacteria</taxon>
        <taxon>Enterobacterales</taxon>
        <taxon>Erwiniaceae</taxon>
        <taxon>Pantoea</taxon>
    </lineage>
</organism>
<dbReference type="EMBL" id="CP017592">
    <property type="protein sequence ID" value="ARF52794.1"/>
    <property type="molecule type" value="Genomic_DNA"/>
</dbReference>
<protein>
    <submittedName>
        <fullName evidence="1">Phage tail protein</fullName>
    </submittedName>
</protein>
<dbReference type="InterPro" id="IPR018755">
    <property type="entry name" value="Phage_Mu_Gp48"/>
</dbReference>
<proteinExistence type="predicted"/>
<reference evidence="1 2" key="1">
    <citation type="submission" date="2016-10" db="EMBL/GenBank/DDBJ databases">
        <title>Complete Genome Assembly of Pantoea stewartii subsp. stewartii DC283, a Corn Pathogen.</title>
        <authorList>
            <person name="Duong D.A."/>
            <person name="Stevens A.M."/>
            <person name="Jensen R.V."/>
        </authorList>
    </citation>
    <scope>NUCLEOTIDE SEQUENCE [LARGE SCALE GENOMIC DNA]</scope>
    <source>
        <strain evidence="1 2">DC283</strain>
        <plasmid evidence="1 2">ppDSJ01</plasmid>
    </source>
</reference>
<keyword evidence="1" id="KW-0614">Plasmid</keyword>
<geneLocation type="plasmid" evidence="1 2">
    <name>ppDSJ01</name>
</geneLocation>
<evidence type="ECO:0000313" key="1">
    <source>
        <dbReference type="EMBL" id="ARF52794.1"/>
    </source>
</evidence>
<accession>A0ABM6KD74</accession>
<gene>
    <name evidence="1" type="ORF">DSJ_26675</name>
</gene>
<dbReference type="Pfam" id="PF10076">
    <property type="entry name" value="Phage_Mu_Gp48"/>
    <property type="match status" value="1"/>
</dbReference>
<name>A0ABM6KD74_PANSE</name>
<dbReference type="Proteomes" id="UP000192380">
    <property type="component" value="Plasmid ppDSJ01"/>
</dbReference>
<keyword evidence="2" id="KW-1185">Reference proteome</keyword>